<sequence length="76" mass="8294">MSKNQFHAGNKLNILGGDKENISTNVCFTGNAIALLNNYAATGTTIHLDDWDGYNELRSGSLYYIVTDIKKVAISV</sequence>
<dbReference type="EMBL" id="FMZO01000005">
    <property type="protein sequence ID" value="SDC97284.1"/>
    <property type="molecule type" value="Genomic_DNA"/>
</dbReference>
<dbReference type="AlphaFoldDB" id="A0A1G6QZ67"/>
<name>A0A1G6QZ67_NIADE</name>
<dbReference type="Proteomes" id="UP000198757">
    <property type="component" value="Unassembled WGS sequence"/>
</dbReference>
<dbReference type="STRING" id="1285928.SAMN04487894_10570"/>
<keyword evidence="2" id="KW-1185">Reference proteome</keyword>
<dbReference type="RefSeq" id="WP_008582795.1">
    <property type="nucleotide sequence ID" value="NZ_FMZO01000005.1"/>
</dbReference>
<protein>
    <submittedName>
        <fullName evidence="1">Uncharacterized protein</fullName>
    </submittedName>
</protein>
<evidence type="ECO:0000313" key="1">
    <source>
        <dbReference type="EMBL" id="SDC97284.1"/>
    </source>
</evidence>
<reference evidence="2" key="1">
    <citation type="submission" date="2016-10" db="EMBL/GenBank/DDBJ databases">
        <authorList>
            <person name="Varghese N."/>
            <person name="Submissions S."/>
        </authorList>
    </citation>
    <scope>NUCLEOTIDE SEQUENCE [LARGE SCALE GENOMIC DNA]</scope>
    <source>
        <strain evidence="2">DSM 25811 / CCM 8410 / LMG 26954 / E90</strain>
    </source>
</reference>
<dbReference type="OrthoDB" id="677598at2"/>
<organism evidence="1 2">
    <name type="scientific">Niabella drilacis (strain DSM 25811 / CCM 8410 / CCUG 62505 / LMG 26954 / E90)</name>
    <dbReference type="NCBI Taxonomy" id="1285928"/>
    <lineage>
        <taxon>Bacteria</taxon>
        <taxon>Pseudomonadati</taxon>
        <taxon>Bacteroidota</taxon>
        <taxon>Chitinophagia</taxon>
        <taxon>Chitinophagales</taxon>
        <taxon>Chitinophagaceae</taxon>
        <taxon>Niabella</taxon>
    </lineage>
</organism>
<accession>A0A1G6QZ67</accession>
<evidence type="ECO:0000313" key="2">
    <source>
        <dbReference type="Proteomes" id="UP000198757"/>
    </source>
</evidence>
<proteinExistence type="predicted"/>
<gene>
    <name evidence="1" type="ORF">SAMN04487894_10570</name>
</gene>